<organism evidence="4 5">
    <name type="scientific">Parabacteroides faecis</name>
    <dbReference type="NCBI Taxonomy" id="1217282"/>
    <lineage>
        <taxon>Bacteria</taxon>
        <taxon>Pseudomonadati</taxon>
        <taxon>Bacteroidota</taxon>
        <taxon>Bacteroidia</taxon>
        <taxon>Bacteroidales</taxon>
        <taxon>Tannerellaceae</taxon>
        <taxon>Parabacteroides</taxon>
    </lineage>
</organism>
<dbReference type="InterPro" id="IPR036388">
    <property type="entry name" value="WH-like_DNA-bd_sf"/>
</dbReference>
<dbReference type="PIRSF" id="PIRSF016838">
    <property type="entry name" value="PafC"/>
    <property type="match status" value="1"/>
</dbReference>
<accession>A0ABR6KSM6</accession>
<keyword evidence="1" id="KW-0805">Transcription regulation</keyword>
<dbReference type="PROSITE" id="PS51000">
    <property type="entry name" value="HTH_DEOR_2"/>
    <property type="match status" value="1"/>
</dbReference>
<keyword evidence="4" id="KW-0238">DNA-binding</keyword>
<dbReference type="InterPro" id="IPR028349">
    <property type="entry name" value="PafC-like"/>
</dbReference>
<dbReference type="Pfam" id="PF25583">
    <property type="entry name" value="WCX"/>
    <property type="match status" value="1"/>
</dbReference>
<dbReference type="InterPro" id="IPR036390">
    <property type="entry name" value="WH_DNA-bd_sf"/>
</dbReference>
<feature type="domain" description="HTH deoR-type" evidence="3">
    <location>
        <begin position="3"/>
        <end position="58"/>
    </location>
</feature>
<dbReference type="InterPro" id="IPR013196">
    <property type="entry name" value="HTH_11"/>
</dbReference>
<dbReference type="InterPro" id="IPR026881">
    <property type="entry name" value="WYL_dom"/>
</dbReference>
<evidence type="ECO:0000256" key="2">
    <source>
        <dbReference type="ARBA" id="ARBA00023163"/>
    </source>
</evidence>
<sequence>MNRLERISAILVKLQSRPVVTAREIADQFGVSLRTVYRDIRSLEESGIPVGGEAGLGYSLVDGFKLPPLMFTIDEALSFLVAEKLVRHQTDGDTYDVFRSGMDKIRAVLRTADKDILHHFDPYIRISGIHQNTRTASANVLQTLMKALLNKKQLVMTYKAGYNYQVTHRTIEPQGMFFMGGIWYVLAWCKLRRDYRTFHLGRIVHLCLGENGFEEEHLPLDELIPRIYDVEDEVEVTLRVHRDVARDTEVSKYTYGLYEEVADGEYFVQKYRTYSLDKFGHWYLSFADRAEIIAPESLKTVVRELIGKIRI</sequence>
<dbReference type="Pfam" id="PF13280">
    <property type="entry name" value="WYL"/>
    <property type="match status" value="1"/>
</dbReference>
<dbReference type="SUPFAM" id="SSF46785">
    <property type="entry name" value="Winged helix' DNA-binding domain"/>
    <property type="match status" value="1"/>
</dbReference>
<dbReference type="InterPro" id="IPR051534">
    <property type="entry name" value="CBASS_pafABC_assoc_protein"/>
</dbReference>
<dbReference type="PROSITE" id="PS52050">
    <property type="entry name" value="WYL"/>
    <property type="match status" value="1"/>
</dbReference>
<name>A0ABR6KSM6_9BACT</name>
<keyword evidence="2" id="KW-0804">Transcription</keyword>
<dbReference type="PANTHER" id="PTHR34580:SF3">
    <property type="entry name" value="PROTEIN PAFB"/>
    <property type="match status" value="1"/>
</dbReference>
<comment type="caution">
    <text evidence="4">The sequence shown here is derived from an EMBL/GenBank/DDBJ whole genome shotgun (WGS) entry which is preliminary data.</text>
</comment>
<dbReference type="PANTHER" id="PTHR34580">
    <property type="match status" value="1"/>
</dbReference>
<dbReference type="InterPro" id="IPR001034">
    <property type="entry name" value="DeoR_HTH"/>
</dbReference>
<proteinExistence type="predicted"/>
<dbReference type="Proteomes" id="UP000533637">
    <property type="component" value="Unassembled WGS sequence"/>
</dbReference>
<dbReference type="GO" id="GO:0003677">
    <property type="term" value="F:DNA binding"/>
    <property type="evidence" value="ECO:0007669"/>
    <property type="project" value="UniProtKB-KW"/>
</dbReference>
<dbReference type="EMBL" id="JACHOC010000008">
    <property type="protein sequence ID" value="MBB4623819.1"/>
    <property type="molecule type" value="Genomic_DNA"/>
</dbReference>
<gene>
    <name evidence="4" type="ORF">GGQ57_003743</name>
</gene>
<evidence type="ECO:0000256" key="1">
    <source>
        <dbReference type="ARBA" id="ARBA00023015"/>
    </source>
</evidence>
<keyword evidence="5" id="KW-1185">Reference proteome</keyword>
<evidence type="ECO:0000313" key="4">
    <source>
        <dbReference type="EMBL" id="MBB4623819.1"/>
    </source>
</evidence>
<dbReference type="Gene3D" id="1.10.10.10">
    <property type="entry name" value="Winged helix-like DNA-binding domain superfamily/Winged helix DNA-binding domain"/>
    <property type="match status" value="1"/>
</dbReference>
<dbReference type="InterPro" id="IPR057727">
    <property type="entry name" value="WCX_dom"/>
</dbReference>
<dbReference type="Pfam" id="PF08279">
    <property type="entry name" value="HTH_11"/>
    <property type="match status" value="1"/>
</dbReference>
<dbReference type="RefSeq" id="WP_183671746.1">
    <property type="nucleotide sequence ID" value="NZ_BMPB01000020.1"/>
</dbReference>
<evidence type="ECO:0000313" key="5">
    <source>
        <dbReference type="Proteomes" id="UP000533637"/>
    </source>
</evidence>
<protein>
    <submittedName>
        <fullName evidence="4">DNA-binding transcriptional regulator YafY</fullName>
    </submittedName>
</protein>
<evidence type="ECO:0000259" key="3">
    <source>
        <dbReference type="PROSITE" id="PS51000"/>
    </source>
</evidence>
<reference evidence="4 5" key="1">
    <citation type="submission" date="2020-08" db="EMBL/GenBank/DDBJ databases">
        <title>Genomic Encyclopedia of Type Strains, Phase IV (KMG-IV): sequencing the most valuable type-strain genomes for metagenomic binning, comparative biology and taxonomic classification.</title>
        <authorList>
            <person name="Goeker M."/>
        </authorList>
    </citation>
    <scope>NUCLEOTIDE SEQUENCE [LARGE SCALE GENOMIC DNA]</scope>
    <source>
        <strain evidence="4 5">DSM 102983</strain>
    </source>
</reference>